<dbReference type="PANTHER" id="PTHR21058:SF0">
    <property type="entry name" value="6,7-DIMETHYL-8-RIBITYLLUMAZINE SYNTHASE"/>
    <property type="match status" value="1"/>
</dbReference>
<evidence type="ECO:0000313" key="8">
    <source>
        <dbReference type="EMBL" id="MDT7041302.1"/>
    </source>
</evidence>
<feature type="binding site" evidence="7">
    <location>
        <begin position="85"/>
        <end position="86"/>
    </location>
    <ligand>
        <name>(2S)-2-hydroxy-3-oxobutyl phosphate</name>
        <dbReference type="ChEBI" id="CHEBI:58830"/>
    </ligand>
</feature>
<evidence type="ECO:0000256" key="7">
    <source>
        <dbReference type="HAMAP-Rule" id="MF_00178"/>
    </source>
</evidence>
<dbReference type="NCBIfam" id="TIGR00114">
    <property type="entry name" value="lumazine-synth"/>
    <property type="match status" value="1"/>
</dbReference>
<dbReference type="SUPFAM" id="SSF52121">
    <property type="entry name" value="Lumazine synthase"/>
    <property type="match status" value="1"/>
</dbReference>
<proteinExistence type="inferred from homology"/>
<evidence type="ECO:0000313" key="9">
    <source>
        <dbReference type="Proteomes" id="UP001250932"/>
    </source>
</evidence>
<dbReference type="EMBL" id="JAQOUE010000001">
    <property type="protein sequence ID" value="MDT7041302.1"/>
    <property type="molecule type" value="Genomic_DNA"/>
</dbReference>
<feature type="binding site" evidence="7">
    <location>
        <begin position="56"/>
        <end position="58"/>
    </location>
    <ligand>
        <name>5-amino-6-(D-ribitylamino)uracil</name>
        <dbReference type="ChEBI" id="CHEBI:15934"/>
    </ligand>
</feature>
<evidence type="ECO:0000256" key="3">
    <source>
        <dbReference type="ARBA" id="ARBA00012664"/>
    </source>
</evidence>
<dbReference type="InterPro" id="IPR036467">
    <property type="entry name" value="LS/RS_sf"/>
</dbReference>
<dbReference type="InterPro" id="IPR034964">
    <property type="entry name" value="LS"/>
</dbReference>
<dbReference type="EC" id="2.5.1.78" evidence="3 7"/>
<feature type="binding site" evidence="7">
    <location>
        <begin position="80"/>
        <end position="82"/>
    </location>
    <ligand>
        <name>5-amino-6-(D-ribitylamino)uracil</name>
        <dbReference type="ChEBI" id="CHEBI:15934"/>
    </ligand>
</feature>
<evidence type="ECO:0000256" key="6">
    <source>
        <dbReference type="ARBA" id="ARBA00048785"/>
    </source>
</evidence>
<evidence type="ECO:0000256" key="1">
    <source>
        <dbReference type="ARBA" id="ARBA00004917"/>
    </source>
</evidence>
<protein>
    <recommendedName>
        <fullName evidence="3 7">6,7-dimethyl-8-ribityllumazine synthase</fullName>
        <shortName evidence="7">DMRL synthase</shortName>
        <shortName evidence="7">LS</shortName>
        <shortName evidence="7">Lumazine synthase</shortName>
        <ecNumber evidence="3 7">2.5.1.78</ecNumber>
    </recommendedName>
</protein>
<evidence type="ECO:0000256" key="2">
    <source>
        <dbReference type="ARBA" id="ARBA00007424"/>
    </source>
</evidence>
<dbReference type="RefSeq" id="WP_313831657.1">
    <property type="nucleotide sequence ID" value="NZ_JAQOUE010000001.1"/>
</dbReference>
<dbReference type="PANTHER" id="PTHR21058">
    <property type="entry name" value="6,7-DIMETHYL-8-RIBITYLLUMAZINE SYNTHASE DMRL SYNTHASE LUMAZINE SYNTHASE"/>
    <property type="match status" value="1"/>
</dbReference>
<feature type="binding site" evidence="7">
    <location>
        <position position="22"/>
    </location>
    <ligand>
        <name>5-amino-6-(D-ribitylamino)uracil</name>
        <dbReference type="ChEBI" id="CHEBI:15934"/>
    </ligand>
</feature>
<sequence length="166" mass="18131">MKIKEGTLDGKGCRFALVVSKFNEFVTSRLMTSTLETLQQQGVDEESIETVRVPGAFEIPLVARQLARSKRYDAIICLGAVIRGETPHFDYISTEMSRGIAEASWETGIPIVFGVLTTNTAEQAVERSGAPEKNRGADAARTAIEMVTLMKELQTIGRNTTGFLSS</sequence>
<keyword evidence="5 7" id="KW-0808">Transferase</keyword>
<dbReference type="Proteomes" id="UP001250932">
    <property type="component" value="Unassembled WGS sequence"/>
</dbReference>
<evidence type="ECO:0000256" key="4">
    <source>
        <dbReference type="ARBA" id="ARBA00022619"/>
    </source>
</evidence>
<comment type="function">
    <text evidence="7">Catalyzes the formation of 6,7-dimethyl-8-ribityllumazine by condensation of 5-amino-6-(D-ribitylamino)uracil with 3,4-dihydroxy-2-butanone 4-phosphate. This is the penultimate step in the biosynthesis of riboflavin.</text>
</comment>
<reference evidence="8 9" key="1">
    <citation type="journal article" date="2023" name="ISME J.">
        <title>Cultivation and genomic characterization of novel and ubiquitous marine nitrite-oxidizing bacteria from the Nitrospirales.</title>
        <authorList>
            <person name="Mueller A.J."/>
            <person name="Daebeler A."/>
            <person name="Herbold C.W."/>
            <person name="Kirkegaard R.H."/>
            <person name="Daims H."/>
        </authorList>
    </citation>
    <scope>NUCLEOTIDE SEQUENCE [LARGE SCALE GENOMIC DNA]</scope>
    <source>
        <strain evidence="8 9">EB</strain>
    </source>
</reference>
<comment type="catalytic activity">
    <reaction evidence="6 7">
        <text>(2S)-2-hydroxy-3-oxobutyl phosphate + 5-amino-6-(D-ribitylamino)uracil = 6,7-dimethyl-8-(1-D-ribityl)lumazine + phosphate + 2 H2O + H(+)</text>
        <dbReference type="Rhea" id="RHEA:26152"/>
        <dbReference type="ChEBI" id="CHEBI:15377"/>
        <dbReference type="ChEBI" id="CHEBI:15378"/>
        <dbReference type="ChEBI" id="CHEBI:15934"/>
        <dbReference type="ChEBI" id="CHEBI:43474"/>
        <dbReference type="ChEBI" id="CHEBI:58201"/>
        <dbReference type="ChEBI" id="CHEBI:58830"/>
        <dbReference type="EC" id="2.5.1.78"/>
    </reaction>
</comment>
<dbReference type="GO" id="GO:0000906">
    <property type="term" value="F:6,7-dimethyl-8-ribityllumazine synthase activity"/>
    <property type="evidence" value="ECO:0007669"/>
    <property type="project" value="UniProtKB-EC"/>
</dbReference>
<dbReference type="Pfam" id="PF00885">
    <property type="entry name" value="DMRL_synthase"/>
    <property type="match status" value="1"/>
</dbReference>
<feature type="binding site" evidence="7">
    <location>
        <position position="127"/>
    </location>
    <ligand>
        <name>(2S)-2-hydroxy-3-oxobutyl phosphate</name>
        <dbReference type="ChEBI" id="CHEBI:58830"/>
    </ligand>
</feature>
<dbReference type="InterPro" id="IPR002180">
    <property type="entry name" value="LS/RS"/>
</dbReference>
<accession>A0ABU3K4L4</accession>
<keyword evidence="9" id="KW-1185">Reference proteome</keyword>
<dbReference type="CDD" id="cd09209">
    <property type="entry name" value="Lumazine_synthase-I"/>
    <property type="match status" value="1"/>
</dbReference>
<evidence type="ECO:0000256" key="5">
    <source>
        <dbReference type="ARBA" id="ARBA00022679"/>
    </source>
</evidence>
<dbReference type="Gene3D" id="3.40.50.960">
    <property type="entry name" value="Lumazine/riboflavin synthase"/>
    <property type="match status" value="1"/>
</dbReference>
<name>A0ABU3K4L4_9BACT</name>
<organism evidence="8 9">
    <name type="scientific">Candidatus Nitronereus thalassa</name>
    <dbReference type="NCBI Taxonomy" id="3020898"/>
    <lineage>
        <taxon>Bacteria</taxon>
        <taxon>Pseudomonadati</taxon>
        <taxon>Nitrospirota</taxon>
        <taxon>Nitrospiria</taxon>
        <taxon>Nitrospirales</taxon>
        <taxon>Nitrospiraceae</taxon>
        <taxon>Candidatus Nitronereus</taxon>
    </lineage>
</organism>
<comment type="similarity">
    <text evidence="2 7">Belongs to the DMRL synthase family.</text>
</comment>
<dbReference type="HAMAP" id="MF_00178">
    <property type="entry name" value="Lumazine_synth"/>
    <property type="match status" value="1"/>
</dbReference>
<keyword evidence="4 7" id="KW-0686">Riboflavin biosynthesis</keyword>
<comment type="pathway">
    <text evidence="1 7">Cofactor biosynthesis; riboflavin biosynthesis; riboflavin from 2-hydroxy-3-oxobutyl phosphate and 5-amino-6-(D-ribitylamino)uracil: step 1/2.</text>
</comment>
<feature type="active site" description="Proton donor" evidence="7">
    <location>
        <position position="88"/>
    </location>
</feature>
<feature type="binding site" evidence="7">
    <location>
        <position position="113"/>
    </location>
    <ligand>
        <name>5-amino-6-(D-ribitylamino)uracil</name>
        <dbReference type="ChEBI" id="CHEBI:15934"/>
    </ligand>
</feature>
<gene>
    <name evidence="7 8" type="primary">ribH</name>
    <name evidence="8" type="ORF">PPG34_03010</name>
</gene>
<comment type="caution">
    <text evidence="8">The sequence shown here is derived from an EMBL/GenBank/DDBJ whole genome shotgun (WGS) entry which is preliminary data.</text>
</comment>